<dbReference type="VEuPathDB" id="VectorBase:AMEM000562"/>
<proteinExistence type="predicted"/>
<dbReference type="Proteomes" id="UP000075903">
    <property type="component" value="Unassembled WGS sequence"/>
</dbReference>
<dbReference type="EnsemblMetazoa" id="AMEM000562-RA">
    <property type="protein sequence ID" value="AMEM000562-PA"/>
    <property type="gene ID" value="AMEM000562"/>
</dbReference>
<dbReference type="AlphaFoldDB" id="A0A182UMT4"/>
<reference evidence="2" key="1">
    <citation type="submission" date="2020-05" db="UniProtKB">
        <authorList>
            <consortium name="EnsemblMetazoa"/>
        </authorList>
    </citation>
    <scope>IDENTIFICATION</scope>
    <source>
        <strain evidence="2">MAF</strain>
    </source>
</reference>
<protein>
    <submittedName>
        <fullName evidence="2">Uncharacterized protein</fullName>
    </submittedName>
</protein>
<evidence type="ECO:0000256" key="1">
    <source>
        <dbReference type="SAM" id="Phobius"/>
    </source>
</evidence>
<sequence length="158" mass="17992">MVGNGEWSIILDLRNCLRPRTISIIRPDPLSPLLAALPKACSSMRMFSGSLARCKLCFTGTLPCALFFVTPVGFLFFYLALNFPHKLRIRIQDPPLFVCCVKYFQLFTTPQRKSKKCALSSAKFKRKHVAEARLRWWKDFDRRLVDDDACNGSELGGT</sequence>
<evidence type="ECO:0000313" key="2">
    <source>
        <dbReference type="EnsemblMetazoa" id="AMEM000562-PA"/>
    </source>
</evidence>
<keyword evidence="3" id="KW-1185">Reference proteome</keyword>
<accession>A0A182UMT4</accession>
<keyword evidence="1" id="KW-0472">Membrane</keyword>
<organism evidence="2 3">
    <name type="scientific">Anopheles merus</name>
    <name type="common">Mosquito</name>
    <dbReference type="NCBI Taxonomy" id="30066"/>
    <lineage>
        <taxon>Eukaryota</taxon>
        <taxon>Metazoa</taxon>
        <taxon>Ecdysozoa</taxon>
        <taxon>Arthropoda</taxon>
        <taxon>Hexapoda</taxon>
        <taxon>Insecta</taxon>
        <taxon>Pterygota</taxon>
        <taxon>Neoptera</taxon>
        <taxon>Endopterygota</taxon>
        <taxon>Diptera</taxon>
        <taxon>Nematocera</taxon>
        <taxon>Culicoidea</taxon>
        <taxon>Culicidae</taxon>
        <taxon>Anophelinae</taxon>
        <taxon>Anopheles</taxon>
    </lineage>
</organism>
<evidence type="ECO:0000313" key="3">
    <source>
        <dbReference type="Proteomes" id="UP000075903"/>
    </source>
</evidence>
<keyword evidence="1" id="KW-1133">Transmembrane helix</keyword>
<feature type="transmembrane region" description="Helical" evidence="1">
    <location>
        <begin position="60"/>
        <end position="81"/>
    </location>
</feature>
<keyword evidence="1" id="KW-0812">Transmembrane</keyword>
<name>A0A182UMT4_ANOME</name>